<dbReference type="PROSITE" id="PS50850">
    <property type="entry name" value="MFS"/>
    <property type="match status" value="1"/>
</dbReference>
<dbReference type="InterPro" id="IPR020846">
    <property type="entry name" value="MFS_dom"/>
</dbReference>
<dbReference type="Pfam" id="PF07690">
    <property type="entry name" value="MFS_1"/>
    <property type="match status" value="1"/>
</dbReference>
<accession>A0A4R0XJS7</accession>
<evidence type="ECO:0000256" key="3">
    <source>
        <dbReference type="ARBA" id="ARBA00022989"/>
    </source>
</evidence>
<keyword evidence="3 5" id="KW-1133">Transmembrane helix</keyword>
<dbReference type="Proteomes" id="UP000294192">
    <property type="component" value="Unassembled WGS sequence"/>
</dbReference>
<keyword evidence="4 5" id="KW-0472">Membrane</keyword>
<feature type="transmembrane region" description="Helical" evidence="5">
    <location>
        <begin position="387"/>
        <end position="406"/>
    </location>
</feature>
<keyword evidence="8" id="KW-1185">Reference proteome</keyword>
<dbReference type="Gene3D" id="1.20.1250.20">
    <property type="entry name" value="MFS general substrate transporter like domains"/>
    <property type="match status" value="1"/>
</dbReference>
<dbReference type="OrthoDB" id="391626at2"/>
<evidence type="ECO:0000313" key="8">
    <source>
        <dbReference type="Proteomes" id="UP000294192"/>
    </source>
</evidence>
<evidence type="ECO:0000256" key="2">
    <source>
        <dbReference type="ARBA" id="ARBA00022692"/>
    </source>
</evidence>
<feature type="transmembrane region" description="Helical" evidence="5">
    <location>
        <begin position="116"/>
        <end position="137"/>
    </location>
</feature>
<protein>
    <recommendedName>
        <fullName evidence="6">Major facilitator superfamily (MFS) profile domain-containing protein</fullName>
    </recommendedName>
</protein>
<keyword evidence="2 5" id="KW-0812">Transmembrane</keyword>
<feature type="transmembrane region" description="Helical" evidence="5">
    <location>
        <begin position="439"/>
        <end position="461"/>
    </location>
</feature>
<evidence type="ECO:0000313" key="7">
    <source>
        <dbReference type="EMBL" id="TCG10883.1"/>
    </source>
</evidence>
<feature type="transmembrane region" description="Helical" evidence="5">
    <location>
        <begin position="250"/>
        <end position="270"/>
    </location>
</feature>
<dbReference type="GO" id="GO:0022857">
    <property type="term" value="F:transmembrane transporter activity"/>
    <property type="evidence" value="ECO:0007669"/>
    <property type="project" value="InterPro"/>
</dbReference>
<dbReference type="EMBL" id="PSZO01000019">
    <property type="protein sequence ID" value="TCG10883.1"/>
    <property type="molecule type" value="Genomic_DNA"/>
</dbReference>
<dbReference type="RefSeq" id="WP_131599414.1">
    <property type="nucleotide sequence ID" value="NZ_CBDBYK010000018.1"/>
</dbReference>
<dbReference type="InterPro" id="IPR011701">
    <property type="entry name" value="MFS"/>
</dbReference>
<feature type="transmembrane region" description="Helical" evidence="5">
    <location>
        <begin position="350"/>
        <end position="375"/>
    </location>
</feature>
<gene>
    <name evidence="7" type="ORF">C4B24_03665</name>
</gene>
<evidence type="ECO:0000256" key="4">
    <source>
        <dbReference type="ARBA" id="ARBA00023136"/>
    </source>
</evidence>
<dbReference type="SUPFAM" id="SSF103473">
    <property type="entry name" value="MFS general substrate transporter"/>
    <property type="match status" value="1"/>
</dbReference>
<feature type="domain" description="Major facilitator superfamily (MFS) profile" evidence="6">
    <location>
        <begin position="16"/>
        <end position="463"/>
    </location>
</feature>
<dbReference type="GO" id="GO:0005886">
    <property type="term" value="C:plasma membrane"/>
    <property type="evidence" value="ECO:0007669"/>
    <property type="project" value="UniProtKB-SubCell"/>
</dbReference>
<dbReference type="InterPro" id="IPR036259">
    <property type="entry name" value="MFS_trans_sf"/>
</dbReference>
<sequence>MNWIKKNFTHGLSKKIILAVFVLAAVDIFSMAAPYYLKYVIPHIYTYLNVTQDQFDQLNASLGYTVLIFQIPSGIIADKMSGKKLLIISVVMSGIFTILFGIASQGLFPANASLPLLYIIFIGFGISTTLFLWSPLWKVLSQQGGPKDQASLYGLEGSYNGLIGLLFITLIGTFATSLASRGNNNLFYALVYIIAVALFVSGIGVHFFIEETFEKSHLSRKFSEKITNLKNFRFKKEYFKSLEPAKIFRVWLLAFFVMGMYVFETVFAYYLKSYLAIVASAVVVTALAGFRSYGLRLLVSGPFGKWLSKRRSWTLVMLILLTIGMLISLIAILAPGINNNLHSATVNKKLYTILFSIVFVLLGIISWFLVAGRYILIDEIPHTKETYGTIIALISVVSFSTDAWFYQMASSWAKHNVAAFHTGGPGHWSKGYSQHGLQLLFLTATGITLFGIFCGMGAYAINRHEIKKLGKKEYRWRTLDKR</sequence>
<evidence type="ECO:0000256" key="1">
    <source>
        <dbReference type="ARBA" id="ARBA00004651"/>
    </source>
</evidence>
<feature type="transmembrane region" description="Helical" evidence="5">
    <location>
        <begin position="276"/>
        <end position="294"/>
    </location>
</feature>
<dbReference type="AlphaFoldDB" id="A0A4R0XJS7"/>
<organism evidence="7 8">
    <name type="scientific">Mycoplasma marinum</name>
    <dbReference type="NCBI Taxonomy" id="1937190"/>
    <lineage>
        <taxon>Bacteria</taxon>
        <taxon>Bacillati</taxon>
        <taxon>Mycoplasmatota</taxon>
        <taxon>Mollicutes</taxon>
        <taxon>Mycoplasmataceae</taxon>
        <taxon>Mycoplasma</taxon>
    </lineage>
</organism>
<name>A0A4R0XJS7_9MOLU</name>
<feature type="transmembrane region" description="Helical" evidence="5">
    <location>
        <begin position="315"/>
        <end position="338"/>
    </location>
</feature>
<feature type="transmembrane region" description="Helical" evidence="5">
    <location>
        <begin position="158"/>
        <end position="180"/>
    </location>
</feature>
<reference evidence="7 8" key="1">
    <citation type="submission" date="2018-02" db="EMBL/GenBank/DDBJ databases">
        <title>Mycoplasma marinum and Mycoplasma todarodis sp. nov., moderately halophilic and psychrotolerant mycoplasmas isolated from cephalopods.</title>
        <authorList>
            <person name="Viver T."/>
        </authorList>
    </citation>
    <scope>NUCLEOTIDE SEQUENCE [LARGE SCALE GENOMIC DNA]</scope>
    <source>
        <strain evidence="7 8">PE</strain>
    </source>
</reference>
<feature type="transmembrane region" description="Helical" evidence="5">
    <location>
        <begin position="186"/>
        <end position="209"/>
    </location>
</feature>
<proteinExistence type="predicted"/>
<evidence type="ECO:0000259" key="6">
    <source>
        <dbReference type="PROSITE" id="PS50850"/>
    </source>
</evidence>
<feature type="transmembrane region" description="Helical" evidence="5">
    <location>
        <begin position="57"/>
        <end position="78"/>
    </location>
</feature>
<feature type="transmembrane region" description="Helical" evidence="5">
    <location>
        <begin position="16"/>
        <end position="37"/>
    </location>
</feature>
<comment type="caution">
    <text evidence="7">The sequence shown here is derived from an EMBL/GenBank/DDBJ whole genome shotgun (WGS) entry which is preliminary data.</text>
</comment>
<feature type="transmembrane region" description="Helical" evidence="5">
    <location>
        <begin position="85"/>
        <end position="104"/>
    </location>
</feature>
<evidence type="ECO:0000256" key="5">
    <source>
        <dbReference type="SAM" id="Phobius"/>
    </source>
</evidence>
<comment type="subcellular location">
    <subcellularLocation>
        <location evidence="1">Cell membrane</location>
        <topology evidence="1">Multi-pass membrane protein</topology>
    </subcellularLocation>
</comment>
<dbReference type="CDD" id="cd06174">
    <property type="entry name" value="MFS"/>
    <property type="match status" value="1"/>
</dbReference>